<dbReference type="RefSeq" id="WP_104387575.1">
    <property type="nucleotide sequence ID" value="NZ_PGEM01000060.1"/>
</dbReference>
<organism evidence="5 6">
    <name type="scientific">Cuspidothrix issatschenkoi CHARLIE-1</name>
    <dbReference type="NCBI Taxonomy" id="2052836"/>
    <lineage>
        <taxon>Bacteria</taxon>
        <taxon>Bacillati</taxon>
        <taxon>Cyanobacteriota</taxon>
        <taxon>Cyanophyceae</taxon>
        <taxon>Nostocales</taxon>
        <taxon>Aphanizomenonaceae</taxon>
        <taxon>Cuspidothrix</taxon>
    </lineage>
</organism>
<name>A0A2S6CVA2_9CYAN</name>
<evidence type="ECO:0000259" key="4">
    <source>
        <dbReference type="Pfam" id="PF00496"/>
    </source>
</evidence>
<dbReference type="GO" id="GO:1904680">
    <property type="term" value="F:peptide transmembrane transporter activity"/>
    <property type="evidence" value="ECO:0007669"/>
    <property type="project" value="TreeGrafter"/>
</dbReference>
<evidence type="ECO:0000256" key="1">
    <source>
        <dbReference type="ARBA" id="ARBA00005695"/>
    </source>
</evidence>
<dbReference type="Gene3D" id="3.40.190.10">
    <property type="entry name" value="Periplasmic binding protein-like II"/>
    <property type="match status" value="1"/>
</dbReference>
<dbReference type="Proteomes" id="UP000239589">
    <property type="component" value="Unassembled WGS sequence"/>
</dbReference>
<evidence type="ECO:0000256" key="2">
    <source>
        <dbReference type="ARBA" id="ARBA00022448"/>
    </source>
</evidence>
<comment type="caution">
    <text evidence="5">The sequence shown here is derived from an EMBL/GenBank/DDBJ whole genome shotgun (WGS) entry which is preliminary data.</text>
</comment>
<gene>
    <name evidence="5" type="ORF">CUN59_09120</name>
</gene>
<sequence>MTLTKTILNHTKRLLLLIIIIAFTAMTMTACTSTKLKTSAAQVPQLVTSILSDPKTFNAALSSESPNIFGYTYEGLLTQNPIDGKIEGTLAQSWEISPDKTKITFTMREGLKWSDGEPLTVDDVVFTYNDIYLNQNIPTDIRDILRIGKDRKLPTVKKIDNRRVEFIVPEPFRPFLLNTGASILPAHVLEKSVKTKNKDGKLEFLSKWGVDTPPEELIVNGPYKLERYDTSQRVIFRRNPYYWRKDAQGQPQPYIEKIIWQIVESTDTALLQFRSGDLDSIGVSPDYFSLLKVQEKQGNFKIYNGGPSSSTSFMSFNLNKGKRDDKPLVDPIKSQWFNNVKFRQAVAYAIDRQTMLNNTFRGLGTPQNSPISVQSPYYLSPEQGLKVYKYNPDKAKELLLKAGFKYNQKNLLVDAQDNEVRFTLLTNAGNKIRESMGSQIKQDLSKIGIQVDFTPLAWNTFLDKLSNTLDWDTCLIGLTGGLEPNDGANVWSPDGGLHMFNQKPQAGQKPIEGREVAEWEQKINELYIQGAQEFDEAKLKKIYGESQQLAQEYVPFIHLINPYSLSAVRNRFEGIKFSGLGGLFWNIHEIKVIR</sequence>
<dbReference type="PANTHER" id="PTHR30290:SF9">
    <property type="entry name" value="OLIGOPEPTIDE-BINDING PROTEIN APPA"/>
    <property type="match status" value="1"/>
</dbReference>
<dbReference type="Pfam" id="PF00496">
    <property type="entry name" value="SBP_bac_5"/>
    <property type="match status" value="1"/>
</dbReference>
<keyword evidence="3" id="KW-0732">Signal</keyword>
<dbReference type="InterPro" id="IPR039424">
    <property type="entry name" value="SBP_5"/>
</dbReference>
<feature type="domain" description="Solute-binding protein family 5" evidence="4">
    <location>
        <begin position="85"/>
        <end position="486"/>
    </location>
</feature>
<dbReference type="CDD" id="cd08500">
    <property type="entry name" value="PBP2_NikA_DppA_OppA_like_4"/>
    <property type="match status" value="1"/>
</dbReference>
<comment type="similarity">
    <text evidence="1">Belongs to the bacterial solute-binding protein 5 family.</text>
</comment>
<evidence type="ECO:0000313" key="6">
    <source>
        <dbReference type="Proteomes" id="UP000239589"/>
    </source>
</evidence>
<evidence type="ECO:0000313" key="5">
    <source>
        <dbReference type="EMBL" id="PPJ63622.1"/>
    </source>
</evidence>
<dbReference type="PIRSF" id="PIRSF002741">
    <property type="entry name" value="MppA"/>
    <property type="match status" value="1"/>
</dbReference>
<dbReference type="Gene3D" id="3.10.105.10">
    <property type="entry name" value="Dipeptide-binding Protein, Domain 3"/>
    <property type="match status" value="1"/>
</dbReference>
<keyword evidence="2" id="KW-0813">Transport</keyword>
<dbReference type="SUPFAM" id="SSF53850">
    <property type="entry name" value="Periplasmic binding protein-like II"/>
    <property type="match status" value="1"/>
</dbReference>
<keyword evidence="6" id="KW-1185">Reference proteome</keyword>
<accession>A0A2S6CVA2</accession>
<dbReference type="InterPro" id="IPR000914">
    <property type="entry name" value="SBP_5_dom"/>
</dbReference>
<dbReference type="PANTHER" id="PTHR30290">
    <property type="entry name" value="PERIPLASMIC BINDING COMPONENT OF ABC TRANSPORTER"/>
    <property type="match status" value="1"/>
</dbReference>
<reference evidence="5 6" key="1">
    <citation type="submission" date="2018-02" db="EMBL/GenBank/DDBJ databases">
        <title>Discovery of a pederin family compound in a non-symbiotic bloom-forming cyanobacterium.</title>
        <authorList>
            <person name="Kust A."/>
            <person name="Mares J."/>
            <person name="Jokela J."/>
            <person name="Urajova P."/>
            <person name="Hajek J."/>
            <person name="Saurav K."/>
            <person name="Voracova K."/>
            <person name="Fewer D.P."/>
            <person name="Haapaniemi E."/>
            <person name="Permi P."/>
            <person name="Rehakova K."/>
            <person name="Sivonen K."/>
            <person name="Hrouzek P."/>
        </authorList>
    </citation>
    <scope>NUCLEOTIDE SEQUENCE [LARGE SCALE GENOMIC DNA]</scope>
    <source>
        <strain evidence="5 6">CHARLIE-1</strain>
    </source>
</reference>
<dbReference type="OrthoDB" id="9796817at2"/>
<dbReference type="Gene3D" id="3.90.76.10">
    <property type="entry name" value="Dipeptide-binding Protein, Domain 1"/>
    <property type="match status" value="1"/>
</dbReference>
<evidence type="ECO:0000256" key="3">
    <source>
        <dbReference type="ARBA" id="ARBA00022729"/>
    </source>
</evidence>
<dbReference type="PROSITE" id="PS51257">
    <property type="entry name" value="PROKAR_LIPOPROTEIN"/>
    <property type="match status" value="1"/>
</dbReference>
<dbReference type="GO" id="GO:0042597">
    <property type="term" value="C:periplasmic space"/>
    <property type="evidence" value="ECO:0007669"/>
    <property type="project" value="UniProtKB-ARBA"/>
</dbReference>
<dbReference type="InterPro" id="IPR030678">
    <property type="entry name" value="Peptide/Ni-bd"/>
</dbReference>
<protein>
    <submittedName>
        <fullName evidence="5">Peptide ABC transporter substrate-binding protein</fullName>
    </submittedName>
</protein>
<dbReference type="GO" id="GO:0043190">
    <property type="term" value="C:ATP-binding cassette (ABC) transporter complex"/>
    <property type="evidence" value="ECO:0007669"/>
    <property type="project" value="InterPro"/>
</dbReference>
<dbReference type="GO" id="GO:0015833">
    <property type="term" value="P:peptide transport"/>
    <property type="evidence" value="ECO:0007669"/>
    <property type="project" value="TreeGrafter"/>
</dbReference>
<proteinExistence type="inferred from homology"/>
<dbReference type="AlphaFoldDB" id="A0A2S6CVA2"/>
<dbReference type="EMBL" id="PGEM01000060">
    <property type="protein sequence ID" value="PPJ63622.1"/>
    <property type="molecule type" value="Genomic_DNA"/>
</dbReference>